<keyword evidence="4 9" id="KW-0805">Transcription regulation</keyword>
<feature type="region of interest" description="Disordered" evidence="10">
    <location>
        <begin position="26"/>
        <end position="88"/>
    </location>
</feature>
<feature type="compositionally biased region" description="Polar residues" evidence="10">
    <location>
        <begin position="44"/>
        <end position="61"/>
    </location>
</feature>
<dbReference type="InterPro" id="IPR013947">
    <property type="entry name" value="Mediator_Med14"/>
</dbReference>
<evidence type="ECO:0000313" key="16">
    <source>
        <dbReference type="EnsemblMetazoa" id="CJA16353.1"/>
    </source>
</evidence>
<keyword evidence="5 9" id="KW-0010">Activator</keyword>
<feature type="signal peptide" evidence="12">
    <location>
        <begin position="1"/>
        <end position="21"/>
    </location>
</feature>
<keyword evidence="11" id="KW-0812">Transmembrane</keyword>
<keyword evidence="7 9" id="KW-0539">Nucleus</keyword>
<feature type="compositionally biased region" description="Low complexity" evidence="10">
    <location>
        <begin position="34"/>
        <end position="43"/>
    </location>
</feature>
<name>A0A8R1I186_CAEJA</name>
<dbReference type="GO" id="GO:0070847">
    <property type="term" value="C:core mediator complex"/>
    <property type="evidence" value="ECO:0007669"/>
    <property type="project" value="TreeGrafter"/>
</dbReference>
<dbReference type="EnsemblMetazoa" id="CJA16353.1">
    <property type="protein sequence ID" value="CJA16353.1"/>
    <property type="gene ID" value="WBGene00135557"/>
</dbReference>
<dbReference type="GO" id="GO:0003712">
    <property type="term" value="F:transcription coregulator activity"/>
    <property type="evidence" value="ECO:0007669"/>
    <property type="project" value="UniProtKB-UniRule"/>
</dbReference>
<dbReference type="GO" id="GO:0006357">
    <property type="term" value="P:regulation of transcription by RNA polymerase II"/>
    <property type="evidence" value="ECO:0007669"/>
    <property type="project" value="InterPro"/>
</dbReference>
<protein>
    <recommendedName>
        <fullName evidence="3 9">Mediator of RNA polymerase II transcription subunit 14</fullName>
    </recommendedName>
    <alternativeName>
        <fullName evidence="8 9">Mediator complex subunit 14</fullName>
    </alternativeName>
</protein>
<evidence type="ECO:0000256" key="3">
    <source>
        <dbReference type="ARBA" id="ARBA00019619"/>
    </source>
</evidence>
<evidence type="ECO:0000256" key="4">
    <source>
        <dbReference type="ARBA" id="ARBA00023015"/>
    </source>
</evidence>
<evidence type="ECO:0000256" key="5">
    <source>
        <dbReference type="ARBA" id="ARBA00023159"/>
    </source>
</evidence>
<accession>A0A8R1I186</accession>
<evidence type="ECO:0000256" key="1">
    <source>
        <dbReference type="ARBA" id="ARBA00004123"/>
    </source>
</evidence>
<dbReference type="AlphaFoldDB" id="A0A8R1I186"/>
<dbReference type="Proteomes" id="UP000005237">
    <property type="component" value="Unassembled WGS sequence"/>
</dbReference>
<keyword evidence="17" id="KW-1185">Reference proteome</keyword>
<evidence type="ECO:0000256" key="9">
    <source>
        <dbReference type="RuleBase" id="RU365082"/>
    </source>
</evidence>
<feature type="domain" description="Mediator of RNA polymerase II transcription subunit 14 RM2" evidence="14">
    <location>
        <begin position="371"/>
        <end position="438"/>
    </location>
</feature>
<dbReference type="Pfam" id="PF22981">
    <property type="entry name" value="RM2_Med14"/>
    <property type="match status" value="1"/>
</dbReference>
<evidence type="ECO:0000256" key="10">
    <source>
        <dbReference type="SAM" id="MobiDB-lite"/>
    </source>
</evidence>
<dbReference type="Pfam" id="PF08638">
    <property type="entry name" value="Med14"/>
    <property type="match status" value="1"/>
</dbReference>
<keyword evidence="11" id="KW-1133">Transmembrane helix</keyword>
<proteinExistence type="inferred from homology"/>
<reference evidence="16" key="2">
    <citation type="submission" date="2022-06" db="UniProtKB">
        <authorList>
            <consortium name="EnsemblMetazoa"/>
        </authorList>
    </citation>
    <scope>IDENTIFICATION</scope>
    <source>
        <strain evidence="16">DF5081</strain>
    </source>
</reference>
<evidence type="ECO:0000259" key="15">
    <source>
        <dbReference type="Pfam" id="PF25065"/>
    </source>
</evidence>
<evidence type="ECO:0000256" key="8">
    <source>
        <dbReference type="ARBA" id="ARBA00032007"/>
    </source>
</evidence>
<evidence type="ECO:0000256" key="11">
    <source>
        <dbReference type="SAM" id="Phobius"/>
    </source>
</evidence>
<dbReference type="InterPro" id="IPR056879">
    <property type="entry name" value="RM3_Med14"/>
</dbReference>
<reference evidence="17" key="1">
    <citation type="submission" date="2010-08" db="EMBL/GenBank/DDBJ databases">
        <authorList>
            <consortium name="Caenorhabditis japonica Sequencing Consortium"/>
            <person name="Wilson R.K."/>
        </authorList>
    </citation>
    <scope>NUCLEOTIDE SEQUENCE [LARGE SCALE GENOMIC DNA]</scope>
    <source>
        <strain evidence="17">DF5081</strain>
    </source>
</reference>
<organism evidence="16 17">
    <name type="scientific">Caenorhabditis japonica</name>
    <dbReference type="NCBI Taxonomy" id="281687"/>
    <lineage>
        <taxon>Eukaryota</taxon>
        <taxon>Metazoa</taxon>
        <taxon>Ecdysozoa</taxon>
        <taxon>Nematoda</taxon>
        <taxon>Chromadorea</taxon>
        <taxon>Rhabditida</taxon>
        <taxon>Rhabditina</taxon>
        <taxon>Rhabditomorpha</taxon>
        <taxon>Rhabditoidea</taxon>
        <taxon>Rhabditidae</taxon>
        <taxon>Peloderinae</taxon>
        <taxon>Caenorhabditis</taxon>
    </lineage>
</organism>
<feature type="chain" id="PRO_5035778624" description="Mediator of RNA polymerase II transcription subunit 14" evidence="12">
    <location>
        <begin position="22"/>
        <end position="773"/>
    </location>
</feature>
<evidence type="ECO:0000259" key="14">
    <source>
        <dbReference type="Pfam" id="PF22981"/>
    </source>
</evidence>
<feature type="domain" description="Mediator complex subunit MED14 N-terminal" evidence="13">
    <location>
        <begin position="94"/>
        <end position="288"/>
    </location>
</feature>
<evidence type="ECO:0000259" key="13">
    <source>
        <dbReference type="Pfam" id="PF08638"/>
    </source>
</evidence>
<evidence type="ECO:0000256" key="7">
    <source>
        <dbReference type="ARBA" id="ARBA00023242"/>
    </source>
</evidence>
<evidence type="ECO:0000256" key="6">
    <source>
        <dbReference type="ARBA" id="ARBA00023163"/>
    </source>
</evidence>
<sequence>MFFIKLGISVTLSSQLRAALAADSPAAAPPAVSPAPSGSALSLDQSSGISDVPSSQEQTVRVSEIDVKSEQSSESEDETENPLPVVPPHCGPQTIPLHMLLDFAVQQTYHEITVLAELMQRKSTDQGEQERKTSLLHFAQGTRLQYVRLVALVKWLRVSKRMDICYSIDYLLDLQAQYYIDTADRLVAMTRGDLEMARLPEYHIAPAIDVLVLGTYNRMPSKIKEAYIPPAKITPREQKNVTTRLNQLIETRLSRLSTGIPPNIKEIHIANGIATLLVPGEFEIKVTLLGETEMIKWQLLNVKILVEDYELGMGLPLVHPLQMNQIHGLLQTRLDVSANPIKEAFFFLHSFCVSLQLDVLFCQTSRLAAGRLRENITIEKYDTKERVLVVGYWVKRSKSKKLTVGQVKYDAQYRVQIYEDKEDKRGGLKVRHFPHAPQLGKLDCDAGMISMDRLLSDTFLVRCKERVMRLRRIIEAAEPLLEIKMTGFSIPSLQLALLPDSTATEEMLTVSVNSFCGKVLCDLGMLEKDHEDVLAFGRALYSSHCSSETIRSYLKKLRVAIVIERYRRSVKALPVLERKETELNPFVKEVLKNSPQTRIVLQYLRSENYYLLVSFVPDDEEIVSTNLQLLECEEGRAQLVCLDNEEELYKMPVRDALRQGTISFTDETRRHEDCSREQALAFAVATVEDRITYMYLAGELQKKGKMASSRTLLLSFLLIAIALCAVSAAYAPRNIRGVGDVPSMFFSPFRMMGKRNQFYGLFKKIRSNEVVDY</sequence>
<dbReference type="InterPro" id="IPR055122">
    <property type="entry name" value="Med14_N"/>
</dbReference>
<comment type="function">
    <text evidence="9">Component of the Mediator complex, a coactivator involved in the regulated transcription of nearly all RNA polymerase II-dependent genes. Mediator functions as a bridge to convey information from gene-specific regulatory proteins to the basal RNA polymerase II transcription machinery. Mediator is recruited to promoters by direct interactions with regulatory proteins and serves as a scaffold for the assembly of a functional preinitiation complex with RNA polymerase II and the general transcription factors.</text>
</comment>
<comment type="subcellular location">
    <subcellularLocation>
        <location evidence="1 9">Nucleus</location>
    </subcellularLocation>
</comment>
<feature type="transmembrane region" description="Helical" evidence="11">
    <location>
        <begin position="712"/>
        <end position="731"/>
    </location>
</feature>
<comment type="subunit">
    <text evidence="9">Component of the Mediator complex.</text>
</comment>
<feature type="domain" description="Mediator of RNA polymerase II transcription subunit 14 RM3" evidence="15">
    <location>
        <begin position="453"/>
        <end position="565"/>
    </location>
</feature>
<evidence type="ECO:0000256" key="2">
    <source>
        <dbReference type="ARBA" id="ARBA00007813"/>
    </source>
</evidence>
<dbReference type="PANTHER" id="PTHR12809">
    <property type="entry name" value="MEDIATOR COMPLEX SUBUNIT"/>
    <property type="match status" value="1"/>
</dbReference>
<dbReference type="PANTHER" id="PTHR12809:SF2">
    <property type="entry name" value="MEDIATOR OF RNA POLYMERASE II TRANSCRIPTION SUBUNIT 14"/>
    <property type="match status" value="1"/>
</dbReference>
<comment type="similarity">
    <text evidence="2 9">Belongs to the Mediator complex subunit 14 family.</text>
</comment>
<dbReference type="InterPro" id="IPR055113">
    <property type="entry name" value="Med14_RM2"/>
</dbReference>
<keyword evidence="12" id="KW-0732">Signal</keyword>
<evidence type="ECO:0000313" key="17">
    <source>
        <dbReference type="Proteomes" id="UP000005237"/>
    </source>
</evidence>
<keyword evidence="6 9" id="KW-0804">Transcription</keyword>
<dbReference type="Pfam" id="PF25065">
    <property type="entry name" value="RM3_Med14"/>
    <property type="match status" value="1"/>
</dbReference>
<dbReference type="GO" id="GO:0016592">
    <property type="term" value="C:mediator complex"/>
    <property type="evidence" value="ECO:0007669"/>
    <property type="project" value="UniProtKB-UniRule"/>
</dbReference>
<keyword evidence="11" id="KW-0472">Membrane</keyword>
<evidence type="ECO:0000256" key="12">
    <source>
        <dbReference type="SAM" id="SignalP"/>
    </source>
</evidence>